<comment type="caution">
    <text evidence="1">The sequence shown here is derived from an EMBL/GenBank/DDBJ whole genome shotgun (WGS) entry which is preliminary data.</text>
</comment>
<reference evidence="1" key="1">
    <citation type="submission" date="2020-03" db="EMBL/GenBank/DDBJ databases">
        <authorList>
            <person name="Weist P."/>
        </authorList>
    </citation>
    <scope>NUCLEOTIDE SEQUENCE</scope>
</reference>
<accession>A0A9N7TZW8</accession>
<organism evidence="1 2">
    <name type="scientific">Pleuronectes platessa</name>
    <name type="common">European plaice</name>
    <dbReference type="NCBI Taxonomy" id="8262"/>
    <lineage>
        <taxon>Eukaryota</taxon>
        <taxon>Metazoa</taxon>
        <taxon>Chordata</taxon>
        <taxon>Craniata</taxon>
        <taxon>Vertebrata</taxon>
        <taxon>Euteleostomi</taxon>
        <taxon>Actinopterygii</taxon>
        <taxon>Neopterygii</taxon>
        <taxon>Teleostei</taxon>
        <taxon>Neoteleostei</taxon>
        <taxon>Acanthomorphata</taxon>
        <taxon>Carangaria</taxon>
        <taxon>Pleuronectiformes</taxon>
        <taxon>Pleuronectoidei</taxon>
        <taxon>Pleuronectidae</taxon>
        <taxon>Pleuronectes</taxon>
    </lineage>
</organism>
<gene>
    <name evidence="1" type="ORF">PLEPLA_LOCUS10040</name>
</gene>
<dbReference type="AlphaFoldDB" id="A0A9N7TZW8"/>
<dbReference type="EMBL" id="CADEAL010000564">
    <property type="protein sequence ID" value="CAB1422151.1"/>
    <property type="molecule type" value="Genomic_DNA"/>
</dbReference>
<dbReference type="Proteomes" id="UP001153269">
    <property type="component" value="Unassembled WGS sequence"/>
</dbReference>
<name>A0A9N7TZW8_PLEPL</name>
<evidence type="ECO:0000313" key="1">
    <source>
        <dbReference type="EMBL" id="CAB1422151.1"/>
    </source>
</evidence>
<protein>
    <submittedName>
        <fullName evidence="1">Uncharacterized protein</fullName>
    </submittedName>
</protein>
<keyword evidence="2" id="KW-1185">Reference proteome</keyword>
<sequence>MLLIGVSSPSSGLLALGPTATGRIDRRIDCRSAVDINYVSAVDDESADSAGIQKERSCPLAAGLGVRSADSSGGDETEQSLDEVKFSQNNNNLAQLELSSARHLLPEPWHPPDSARTQTRTIPLALDAPVFPHRCPCPH</sequence>
<proteinExistence type="predicted"/>
<evidence type="ECO:0000313" key="2">
    <source>
        <dbReference type="Proteomes" id="UP001153269"/>
    </source>
</evidence>